<evidence type="ECO:0000313" key="3">
    <source>
        <dbReference type="RefSeq" id="XP_054836377.1"/>
    </source>
</evidence>
<feature type="compositionally biased region" description="Gly residues" evidence="1">
    <location>
        <begin position="235"/>
        <end position="248"/>
    </location>
</feature>
<gene>
    <name evidence="3" type="primary">LOC129330372</name>
</gene>
<accession>A0AA97JDQ1</accession>
<protein>
    <submittedName>
        <fullName evidence="3">Uncharacterized protein LOC129330372</fullName>
    </submittedName>
</protein>
<evidence type="ECO:0000256" key="1">
    <source>
        <dbReference type="SAM" id="MobiDB-lite"/>
    </source>
</evidence>
<sequence>MPGGFCLWLRRLEPDGNSTVRLRQGLQKRYKAEVLNFGRPSRTLWHQHLRLSHIETCSQLLTRFLLLQDCRLVASPFPLRQGPSRLQKSWTFPALRERSRVYFSDVRGWQRQGDLARRIIGTCSWAEPVPFQPPSHRGPSWAWLPPPVGSPPPSRKKRSGSGRSPLPREGDGIEAGLRSFRSCSRGRWWVWPACGCSCEAAGGTRLDSEHAHHFRAVGGSGRAPLGRLGLSRRGGAAGSGIARGGKGAAAGREGPAPGPPQRRLLRLSGALLRDVRPGRGWTPTELGSPFARRGALSGGQHQQDNPGGSPASGSRRLLPGYSALLTARPARLSRASKPSGS</sequence>
<dbReference type="GeneID" id="129330372"/>
<evidence type="ECO:0000313" key="2">
    <source>
        <dbReference type="Proteomes" id="UP001190640"/>
    </source>
</evidence>
<feature type="compositionally biased region" description="Pro residues" evidence="1">
    <location>
        <begin position="144"/>
        <end position="153"/>
    </location>
</feature>
<dbReference type="RefSeq" id="XP_054836377.1">
    <property type="nucleotide sequence ID" value="XM_054980402.1"/>
</dbReference>
<reference evidence="3" key="1">
    <citation type="submission" date="2025-08" db="UniProtKB">
        <authorList>
            <consortium name="RefSeq"/>
        </authorList>
    </citation>
    <scope>IDENTIFICATION</scope>
    <source>
        <tissue evidence="3">Blood</tissue>
    </source>
</reference>
<keyword evidence="2" id="KW-1185">Reference proteome</keyword>
<dbReference type="KEGG" id="emc:129330372"/>
<feature type="region of interest" description="Disordered" evidence="1">
    <location>
        <begin position="276"/>
        <end position="341"/>
    </location>
</feature>
<dbReference type="Proteomes" id="UP001190640">
    <property type="component" value="Chromosome 5"/>
</dbReference>
<dbReference type="AlphaFoldDB" id="A0AA97JDQ1"/>
<organism evidence="2 3">
    <name type="scientific">Eublepharis macularius</name>
    <name type="common">Leopard gecko</name>
    <name type="synonym">Cyrtodactylus macularius</name>
    <dbReference type="NCBI Taxonomy" id="481883"/>
    <lineage>
        <taxon>Eukaryota</taxon>
        <taxon>Metazoa</taxon>
        <taxon>Chordata</taxon>
        <taxon>Craniata</taxon>
        <taxon>Vertebrata</taxon>
        <taxon>Euteleostomi</taxon>
        <taxon>Lepidosauria</taxon>
        <taxon>Squamata</taxon>
        <taxon>Bifurcata</taxon>
        <taxon>Gekkota</taxon>
        <taxon>Eublepharidae</taxon>
        <taxon>Eublepharinae</taxon>
        <taxon>Eublepharis</taxon>
    </lineage>
</organism>
<feature type="region of interest" description="Disordered" evidence="1">
    <location>
        <begin position="136"/>
        <end position="172"/>
    </location>
</feature>
<feature type="region of interest" description="Disordered" evidence="1">
    <location>
        <begin position="233"/>
        <end position="262"/>
    </location>
</feature>
<name>A0AA97JDQ1_EUBMA</name>
<proteinExistence type="predicted"/>